<dbReference type="PATRIC" id="fig|431306.5.peg.1719"/>
<sequence>MKRLALIALVGVLAAPGMAHAQRLAPMKAGAFGKMCSSASGRTACDAYLSGLTDGVTLAKINGSNEGDANAPAGFCVPATENIAAMRAKVLTWLKAHSDSLGKPVGESVFVALHDSYPCDVKK</sequence>
<dbReference type="InterPro" id="IPR041238">
    <property type="entry name" value="Rap1a"/>
</dbReference>
<reference evidence="5" key="1">
    <citation type="submission" date="2014-09" db="EMBL/GenBank/DDBJ databases">
        <authorList>
            <person name="Illeghems K.G."/>
        </authorList>
    </citation>
    <scope>NUCLEOTIDE SEQUENCE [LARGE SCALE GENOMIC DNA]</scope>
    <source>
        <strain evidence="5">LMG 23848T</strain>
    </source>
</reference>
<evidence type="ECO:0000313" key="6">
    <source>
        <dbReference type="Proteomes" id="UP000657200"/>
    </source>
</evidence>
<dbReference type="RefSeq" id="WP_059023755.1">
    <property type="nucleotide sequence ID" value="NZ_LN609302.1"/>
</dbReference>
<feature type="signal peptide" evidence="1">
    <location>
        <begin position="1"/>
        <end position="21"/>
    </location>
</feature>
<evidence type="ECO:0000259" key="2">
    <source>
        <dbReference type="Pfam" id="PF18602"/>
    </source>
</evidence>
<reference evidence="3" key="2">
    <citation type="submission" date="2014-09" db="EMBL/GenBank/DDBJ databases">
        <authorList>
            <person name="Magalhaes I.L.F."/>
            <person name="Oliveira U."/>
            <person name="Santos F.R."/>
            <person name="Vidigal T.H.D.A."/>
            <person name="Brescovit A.D."/>
            <person name="Santos A.J."/>
        </authorList>
    </citation>
    <scope>NUCLEOTIDE SEQUENCE</scope>
    <source>
        <strain evidence="3">LMG 23848T</strain>
    </source>
</reference>
<name>A0A0U5F691_9PROT</name>
<protein>
    <recommendedName>
        <fullName evidence="2">Rap1a immunity protein domain-containing protein</fullName>
    </recommendedName>
</protein>
<keyword evidence="6" id="KW-1185">Reference proteome</keyword>
<feature type="domain" description="Rap1a immunity protein" evidence="2">
    <location>
        <begin position="36"/>
        <end position="119"/>
    </location>
</feature>
<dbReference type="AlphaFoldDB" id="A0A0U5F691"/>
<dbReference type="EMBL" id="LN609302">
    <property type="protein sequence ID" value="CEF55911.1"/>
    <property type="molecule type" value="Genomic_DNA"/>
</dbReference>
<dbReference type="Pfam" id="PF18602">
    <property type="entry name" value="Rap1a"/>
    <property type="match status" value="1"/>
</dbReference>
<feature type="chain" id="PRO_5006856613" description="Rap1a immunity protein domain-containing protein" evidence="1">
    <location>
        <begin position="22"/>
        <end position="123"/>
    </location>
</feature>
<accession>A0A0U5F691</accession>
<keyword evidence="1" id="KW-0732">Signal</keyword>
<proteinExistence type="predicted"/>
<evidence type="ECO:0000313" key="3">
    <source>
        <dbReference type="EMBL" id="CEF55911.1"/>
    </source>
</evidence>
<dbReference type="Proteomes" id="UP000657200">
    <property type="component" value="Unassembled WGS sequence"/>
</dbReference>
<evidence type="ECO:0000313" key="4">
    <source>
        <dbReference type="EMBL" id="NHO38191.1"/>
    </source>
</evidence>
<dbReference type="OrthoDB" id="7281972at2"/>
<evidence type="ECO:0000313" key="5">
    <source>
        <dbReference type="Proteomes" id="UP000068250"/>
    </source>
</evidence>
<dbReference type="STRING" id="431306.AGA_1684"/>
<organism evidence="3 5">
    <name type="scientific">Acetobacter ghanensis</name>
    <dbReference type="NCBI Taxonomy" id="431306"/>
    <lineage>
        <taxon>Bacteria</taxon>
        <taxon>Pseudomonadati</taxon>
        <taxon>Pseudomonadota</taxon>
        <taxon>Alphaproteobacteria</taxon>
        <taxon>Acetobacterales</taxon>
        <taxon>Acetobacteraceae</taxon>
        <taxon>Acetobacter</taxon>
    </lineage>
</organism>
<dbReference type="EMBL" id="WOTE01000001">
    <property type="protein sequence ID" value="NHO38191.1"/>
    <property type="molecule type" value="Genomic_DNA"/>
</dbReference>
<reference evidence="4 6" key="3">
    <citation type="journal article" date="2020" name="Int. J. Syst. Evol. Microbiol.">
        <title>Novel acetic acid bacteria from cider fermentations: Acetobacter conturbans sp. nov. and Acetobacter fallax sp. nov.</title>
        <authorList>
            <person name="Sombolestani A.S."/>
            <person name="Cleenwerck I."/>
            <person name="Cnockaert M."/>
            <person name="Borremans W."/>
            <person name="Wieme A.D."/>
            <person name="De Vuyst L."/>
            <person name="Vandamme P."/>
        </authorList>
    </citation>
    <scope>NUCLEOTIDE SEQUENCE [LARGE SCALE GENOMIC DNA]</scope>
    <source>
        <strain evidence="4 6">LMG 23848</strain>
    </source>
</reference>
<evidence type="ECO:0000256" key="1">
    <source>
        <dbReference type="SAM" id="SignalP"/>
    </source>
</evidence>
<gene>
    <name evidence="3" type="ORF">AGA_1684</name>
    <name evidence="4" type="ORF">GOB80_00585</name>
</gene>
<dbReference type="Proteomes" id="UP000068250">
    <property type="component" value="Chromosome I"/>
</dbReference>